<dbReference type="SUPFAM" id="SSF52540">
    <property type="entry name" value="P-loop containing nucleoside triphosphate hydrolases"/>
    <property type="match status" value="2"/>
</dbReference>
<dbReference type="Proteomes" id="UP000224634">
    <property type="component" value="Unassembled WGS sequence"/>
</dbReference>
<dbReference type="PANTHER" id="PTHR36681:SF3">
    <property type="entry name" value="NUCLEAR GTPASE, GERMINAL CENTER-ASSOCIATED, TANDEM DUPLICATE 3"/>
    <property type="match status" value="1"/>
</dbReference>
<feature type="domain" description="Dynamin N-terminal" evidence="3">
    <location>
        <begin position="187"/>
        <end position="426"/>
    </location>
</feature>
<accession>A0A2B7YHT8</accession>
<dbReference type="AlphaFoldDB" id="A0A2B7YHT8"/>
<evidence type="ECO:0000256" key="1">
    <source>
        <dbReference type="SAM" id="Coils"/>
    </source>
</evidence>
<dbReference type="PANTHER" id="PTHR36681">
    <property type="entry name" value="NUCLEAR GTPASE, GERMINAL CENTER-ASSOCIATED, TANDEM DUPLICATE 3"/>
    <property type="match status" value="1"/>
</dbReference>
<feature type="compositionally biased region" description="Low complexity" evidence="2">
    <location>
        <begin position="541"/>
        <end position="551"/>
    </location>
</feature>
<keyword evidence="5" id="KW-1185">Reference proteome</keyword>
<evidence type="ECO:0000256" key="2">
    <source>
        <dbReference type="SAM" id="MobiDB-lite"/>
    </source>
</evidence>
<proteinExistence type="predicted"/>
<feature type="compositionally biased region" description="Low complexity" evidence="2">
    <location>
        <begin position="567"/>
        <end position="579"/>
    </location>
</feature>
<reference evidence="4 5" key="1">
    <citation type="submission" date="2017-10" db="EMBL/GenBank/DDBJ databases">
        <title>Comparative genomics in systemic dimorphic fungi from Ajellomycetaceae.</title>
        <authorList>
            <person name="Munoz J.F."/>
            <person name="Mcewen J.G."/>
            <person name="Clay O.K."/>
            <person name="Cuomo C.A."/>
        </authorList>
    </citation>
    <scope>NUCLEOTIDE SEQUENCE [LARGE SCALE GENOMIC DNA]</scope>
    <source>
        <strain evidence="4 5">UAMH7299</strain>
    </source>
</reference>
<dbReference type="EMBL" id="PDNA01000040">
    <property type="protein sequence ID" value="PGH20432.1"/>
    <property type="molecule type" value="Genomic_DNA"/>
</dbReference>
<dbReference type="Gene3D" id="3.40.50.300">
    <property type="entry name" value="P-loop containing nucleotide triphosphate hydrolases"/>
    <property type="match status" value="1"/>
</dbReference>
<evidence type="ECO:0000313" key="5">
    <source>
        <dbReference type="Proteomes" id="UP000224634"/>
    </source>
</evidence>
<feature type="region of interest" description="Disordered" evidence="2">
    <location>
        <begin position="532"/>
        <end position="582"/>
    </location>
</feature>
<organism evidence="4 5">
    <name type="scientific">Polytolypa hystricis (strain UAMH7299)</name>
    <dbReference type="NCBI Taxonomy" id="1447883"/>
    <lineage>
        <taxon>Eukaryota</taxon>
        <taxon>Fungi</taxon>
        <taxon>Dikarya</taxon>
        <taxon>Ascomycota</taxon>
        <taxon>Pezizomycotina</taxon>
        <taxon>Eurotiomycetes</taxon>
        <taxon>Eurotiomycetidae</taxon>
        <taxon>Onygenales</taxon>
        <taxon>Onygenales incertae sedis</taxon>
        <taxon>Polytolypa</taxon>
    </lineage>
</organism>
<protein>
    <recommendedName>
        <fullName evidence="3">Dynamin N-terminal domain-containing protein</fullName>
    </recommendedName>
</protein>
<evidence type="ECO:0000259" key="3">
    <source>
        <dbReference type="Pfam" id="PF00350"/>
    </source>
</evidence>
<dbReference type="STRING" id="1447883.A0A2B7YHT8"/>
<dbReference type="OrthoDB" id="4172309at2759"/>
<feature type="coiled-coil region" evidence="1">
    <location>
        <begin position="603"/>
        <end position="630"/>
    </location>
</feature>
<dbReference type="Pfam" id="PF00350">
    <property type="entry name" value="Dynamin_N"/>
    <property type="match status" value="1"/>
</dbReference>
<evidence type="ECO:0000313" key="4">
    <source>
        <dbReference type="EMBL" id="PGH20432.1"/>
    </source>
</evidence>
<feature type="coiled-coil region" evidence="1">
    <location>
        <begin position="476"/>
        <end position="524"/>
    </location>
</feature>
<comment type="caution">
    <text evidence="4">The sequence shown here is derived from an EMBL/GenBank/DDBJ whole genome shotgun (WGS) entry which is preliminary data.</text>
</comment>
<dbReference type="InterPro" id="IPR027417">
    <property type="entry name" value="P-loop_NTPase"/>
</dbReference>
<sequence>MVLGEEDLVSPRRALSTLIARGLSLDVQETDSPPPVASSPCRTLSAIGVSPTKRYSVKSEANGDFPMDTIPEEPVSVSLLSATEPMDLDPVKSEEPEACTSHLGEFSELLASGKTGTDRGDQITSATRYVAGDSSLDNLRAGVVEGVDMLTSLSKIVHKYSHGQSGGEWAKEIEDLKEKANIPRVIIGVVGTTGAGKSSLINALLDEERLVPTSSMRACTAVVTEISFNNGPGKYRAEIEFISSVEWEKELQLLFQELGDENEDNQFDSDSTVALAEIKAVYSMSEEEIRSASVQELLGHRNVSHLLGTTRHFHDENPITFYRNLQVYIDSKEKGRRNTKTETSTKVEPGLITSVLGIPGTTKMEFWPLIKVVRLYIKAPVLSTGAVLVDLPGLQDSNAARAAVAAKYIEQCSCLWVVAPITRAVDDRTAITLLGDSFKRQMQMDGGICNVSFICSKTDDISLTETHDSLGLAETREQLCRESDEVKNRISLLESTITQFKAEKEQLQGRIDVVCDELEEINDLQDSLLNAEPLSKRRRSSSLSPPTRQSPALTESPGKELTNEVDSCSSEPSSEPSSEMTRDVLGDKFRKASQARKMLQSQKRDIGHEIVIMEAKLAEAQEEEKRMHEEFGLNCILGRNQYAKSQIRRDYAAGIRQLDQCEIDDEGFEPTVIARDYNEIARSLPVFCISSRGYQKLKGRFRRDLPVKGFRHSDETEIPLLQKHCMESTVVQLKMSCNQFLNGLQKLLNSLALRSSDKGAIEAICEERKLEDRKFLRSRLNALDQDLRKLHLDLFSELNDTARDNIFDRFDFAAQHACRVAAGTVSRWNRPRTDADTGLAWNTYRAICRRGGVYHNSAGSHVRKYIHGVLVFLVETFTVAVPRLFAAFADNARGKVVGFQSEVEEQMSTTTGISAISEKLKSQAYIYSLSFKDLSSSTETVLSQYQKARSREFVPSIERTLATAYEECAEKSGKGVLRSMKDTILESVENARHSMFLKSTKEVEGSLKKDIASVKGMMTKEIGKTFKNISRDYKSAFEQSHSAEERALNAELEAFLKTVTMFDESSAK</sequence>
<dbReference type="InterPro" id="IPR045063">
    <property type="entry name" value="Dynamin_N"/>
</dbReference>
<keyword evidence="1" id="KW-0175">Coiled coil</keyword>
<name>A0A2B7YHT8_POLH7</name>
<gene>
    <name evidence="4" type="ORF">AJ80_03578</name>
</gene>